<dbReference type="GO" id="GO:0004177">
    <property type="term" value="F:aminopeptidase activity"/>
    <property type="evidence" value="ECO:0007669"/>
    <property type="project" value="UniProtKB-KW"/>
</dbReference>
<gene>
    <name evidence="1" type="ORF">J1899_12870</name>
</gene>
<protein>
    <submittedName>
        <fullName evidence="1">Methionine aminopeptidase</fullName>
    </submittedName>
</protein>
<evidence type="ECO:0000313" key="2">
    <source>
        <dbReference type="Proteomes" id="UP000679247"/>
    </source>
</evidence>
<dbReference type="Proteomes" id="UP000679247">
    <property type="component" value="Chromosome"/>
</dbReference>
<name>A0ABX8F8R9_9BACI</name>
<accession>A0ABX8F8R9</accession>
<proteinExistence type="predicted"/>
<dbReference type="InterPro" id="IPR036410">
    <property type="entry name" value="HSP_DnaJ_Cys-rich_dom_sf"/>
</dbReference>
<organism evidence="1 2">
    <name type="scientific">Cytobacillus gottheilii</name>
    <dbReference type="NCBI Taxonomy" id="859144"/>
    <lineage>
        <taxon>Bacteria</taxon>
        <taxon>Bacillati</taxon>
        <taxon>Bacillota</taxon>
        <taxon>Bacilli</taxon>
        <taxon>Bacillales</taxon>
        <taxon>Bacillaceae</taxon>
        <taxon>Cytobacillus</taxon>
    </lineage>
</organism>
<dbReference type="RefSeq" id="WP_066444917.1">
    <property type="nucleotide sequence ID" value="NZ_CANKUS010000011.1"/>
</dbReference>
<reference evidence="1 2" key="1">
    <citation type="submission" date="2021-03" db="EMBL/GenBank/DDBJ databases">
        <title>The first data on the complete genome of the tetrodotoxin-producing bacterium.</title>
        <authorList>
            <person name="Melnikova D.I."/>
            <person name="Nijland R."/>
            <person name="Magarlamov T.Y."/>
        </authorList>
    </citation>
    <scope>NUCLEOTIDE SEQUENCE [LARGE SCALE GENOMIC DNA]</scope>
    <source>
        <strain evidence="1 2">1839</strain>
    </source>
</reference>
<keyword evidence="1" id="KW-0645">Protease</keyword>
<keyword evidence="2" id="KW-1185">Reference proteome</keyword>
<dbReference type="SUPFAM" id="SSF57938">
    <property type="entry name" value="DnaJ/Hsp40 cysteine-rich domain"/>
    <property type="match status" value="1"/>
</dbReference>
<keyword evidence="1" id="KW-0378">Hydrolase</keyword>
<dbReference type="EMBL" id="CP071709">
    <property type="protein sequence ID" value="QVY59942.1"/>
    <property type="molecule type" value="Genomic_DNA"/>
</dbReference>
<keyword evidence="1" id="KW-0031">Aminopeptidase</keyword>
<evidence type="ECO:0000313" key="1">
    <source>
        <dbReference type="EMBL" id="QVY59942.1"/>
    </source>
</evidence>
<sequence>MGLFGSFQKWKNAKYEEHMSRMKENNKCPDCNGRGFLIFPASMYLYNSESINCHGCNGTGLYTDWGQSGEL</sequence>